<organism evidence="1 2">
    <name type="scientific">Candidatus Colimorpha enterica</name>
    <dbReference type="NCBI Taxonomy" id="3083063"/>
    <lineage>
        <taxon>Bacteria</taxon>
        <taxon>Pseudomonadati</taxon>
        <taxon>Bacteroidota</taxon>
        <taxon>Bacteroidia</taxon>
        <taxon>Bacteroidales</taxon>
        <taxon>Candidatus Colimorpha</taxon>
    </lineage>
</organism>
<proteinExistence type="predicted"/>
<protein>
    <submittedName>
        <fullName evidence="1">Uncharacterized protein</fullName>
    </submittedName>
</protein>
<dbReference type="STRING" id="1263015.BN580_00080"/>
<accession>R6TPP2</accession>
<evidence type="ECO:0000313" key="1">
    <source>
        <dbReference type="EMBL" id="CDC74145.1"/>
    </source>
</evidence>
<gene>
    <name evidence="1" type="ORF">BN580_00080</name>
</gene>
<reference evidence="1" key="1">
    <citation type="submission" date="2012-11" db="EMBL/GenBank/DDBJ databases">
        <title>Dependencies among metagenomic species, viruses, plasmids and units of genetic variation.</title>
        <authorList>
            <person name="Nielsen H.B."/>
            <person name="Almeida M."/>
            <person name="Juncker A.S."/>
            <person name="Rasmussen S."/>
            <person name="Li J."/>
            <person name="Sunagawa S."/>
            <person name="Plichta D."/>
            <person name="Gautier L."/>
            <person name="Le Chatelier E."/>
            <person name="Peletier E."/>
            <person name="Bonde I."/>
            <person name="Nielsen T."/>
            <person name="Manichanh C."/>
            <person name="Arumugam M."/>
            <person name="Batto J."/>
            <person name="Santos M.B.Q.D."/>
            <person name="Blom N."/>
            <person name="Borruel N."/>
            <person name="Burgdorf K.S."/>
            <person name="Boumezbeur F."/>
            <person name="Casellas F."/>
            <person name="Dore J."/>
            <person name="Guarner F."/>
            <person name="Hansen T."/>
            <person name="Hildebrand F."/>
            <person name="Kaas R.S."/>
            <person name="Kennedy S."/>
            <person name="Kristiansen K."/>
            <person name="Kultima J.R."/>
            <person name="Leonard P."/>
            <person name="Levenez F."/>
            <person name="Lund O."/>
            <person name="Moumen B."/>
            <person name="Le Paslier D."/>
            <person name="Pons N."/>
            <person name="Pedersen O."/>
            <person name="Prifti E."/>
            <person name="Qin J."/>
            <person name="Raes J."/>
            <person name="Tap J."/>
            <person name="Tims S."/>
            <person name="Ussery D.W."/>
            <person name="Yamada T."/>
            <person name="MetaHit consortium"/>
            <person name="Renault P."/>
            <person name="Sicheritz-Ponten T."/>
            <person name="Bork P."/>
            <person name="Wang J."/>
            <person name="Brunak S."/>
            <person name="Ehrlich S.D."/>
        </authorList>
    </citation>
    <scope>NUCLEOTIDE SEQUENCE [LARGE SCALE GENOMIC DNA]</scope>
</reference>
<dbReference type="Proteomes" id="UP000017938">
    <property type="component" value="Unassembled WGS sequence"/>
</dbReference>
<dbReference type="AlphaFoldDB" id="R6TPP2"/>
<evidence type="ECO:0000313" key="2">
    <source>
        <dbReference type="Proteomes" id="UP000017938"/>
    </source>
</evidence>
<dbReference type="EMBL" id="CBFW010000201">
    <property type="protein sequence ID" value="CDC74145.1"/>
    <property type="molecule type" value="Genomic_DNA"/>
</dbReference>
<name>R6TPP2_9BACT</name>
<comment type="caution">
    <text evidence="1">The sequence shown here is derived from an EMBL/GenBank/DDBJ whole genome shotgun (WGS) entry which is preliminary data.</text>
</comment>
<sequence>MKKVNIEPIMFSRKGAGRIDENIPIDLLEYVNPRSAEAIDRTPVCYIPKQITVSEEINGTIYDVTGIFTGEVNKSLFQQLKELILSERLV</sequence>